<sequence>MPFFYTSYLIKFKITITIIAPTAIKPPISHFLSSIAFLWTVC</sequence>
<accession>A0A8S5ST32</accession>
<evidence type="ECO:0000313" key="1">
    <source>
        <dbReference type="EMBL" id="DAF53722.1"/>
    </source>
</evidence>
<protein>
    <submittedName>
        <fullName evidence="1">Uncharacterized protein</fullName>
    </submittedName>
</protein>
<dbReference type="EMBL" id="BK032662">
    <property type="protein sequence ID" value="DAF53722.1"/>
    <property type="molecule type" value="Genomic_DNA"/>
</dbReference>
<organism evidence="1">
    <name type="scientific">Siphoviridae sp. ctv838</name>
    <dbReference type="NCBI Taxonomy" id="2827964"/>
    <lineage>
        <taxon>Viruses</taxon>
        <taxon>Duplodnaviria</taxon>
        <taxon>Heunggongvirae</taxon>
        <taxon>Uroviricota</taxon>
        <taxon>Caudoviricetes</taxon>
    </lineage>
</organism>
<proteinExistence type="predicted"/>
<name>A0A8S5ST32_9CAUD</name>
<reference evidence="1" key="1">
    <citation type="journal article" date="2021" name="Proc. Natl. Acad. Sci. U.S.A.">
        <title>A Catalog of Tens of Thousands of Viruses from Human Metagenomes Reveals Hidden Associations with Chronic Diseases.</title>
        <authorList>
            <person name="Tisza M.J."/>
            <person name="Buck C.B."/>
        </authorList>
    </citation>
    <scope>NUCLEOTIDE SEQUENCE</scope>
    <source>
        <strain evidence="1">Ctv838</strain>
    </source>
</reference>